<gene>
    <name evidence="2" type="ORF">TUM4630_26930</name>
</gene>
<keyword evidence="1" id="KW-0732">Signal</keyword>
<sequence>MNKKYIAALLTLLVSSSVFANTSTQCKTVFKVTYDDALTLQTDSILQIDPDFDVNQALTLELTSTNCAIRTKNINQVPDVAQEGGSRTITQKRENVLTTYVQVYKDARWVTTSFTQVLIDPNKDEKKPV</sequence>
<feature type="signal peptide" evidence="1">
    <location>
        <begin position="1"/>
        <end position="20"/>
    </location>
</feature>
<name>A0ABQ4PLU3_9GAMM</name>
<dbReference type="RefSeq" id="WP_119978714.1">
    <property type="nucleotide sequence ID" value="NZ_BPFB01000034.1"/>
</dbReference>
<accession>A0ABQ4PLU3</accession>
<proteinExistence type="predicted"/>
<comment type="caution">
    <text evidence="2">The sequence shown here is derived from an EMBL/GenBank/DDBJ whole genome shotgun (WGS) entry which is preliminary data.</text>
</comment>
<protein>
    <submittedName>
        <fullName evidence="2">Uncharacterized protein</fullName>
    </submittedName>
</protein>
<organism evidence="2 3">
    <name type="scientific">Shewanella algidipiscicola</name>
    <dbReference type="NCBI Taxonomy" id="614070"/>
    <lineage>
        <taxon>Bacteria</taxon>
        <taxon>Pseudomonadati</taxon>
        <taxon>Pseudomonadota</taxon>
        <taxon>Gammaproteobacteria</taxon>
        <taxon>Alteromonadales</taxon>
        <taxon>Shewanellaceae</taxon>
        <taxon>Shewanella</taxon>
    </lineage>
</organism>
<reference evidence="2 3" key="1">
    <citation type="submission" date="2021-05" db="EMBL/GenBank/DDBJ databases">
        <title>Molecular characterization for Shewanella algae harboring chromosomal blaOXA-55-like strains isolated from clinical and environment sample.</title>
        <authorList>
            <person name="Ohama Y."/>
            <person name="Aoki K."/>
            <person name="Harada S."/>
            <person name="Moriya K."/>
            <person name="Ishii Y."/>
            <person name="Tateda K."/>
        </authorList>
    </citation>
    <scope>NUCLEOTIDE SEQUENCE [LARGE SCALE GENOMIC DNA]</scope>
    <source>
        <strain evidence="2 3">LMG 23746</strain>
    </source>
</reference>
<feature type="chain" id="PRO_5045554105" evidence="1">
    <location>
        <begin position="21"/>
        <end position="129"/>
    </location>
</feature>
<dbReference type="EMBL" id="BPFB01000034">
    <property type="protein sequence ID" value="GIU49089.1"/>
    <property type="molecule type" value="Genomic_DNA"/>
</dbReference>
<dbReference type="Proteomes" id="UP000761574">
    <property type="component" value="Unassembled WGS sequence"/>
</dbReference>
<evidence type="ECO:0000313" key="2">
    <source>
        <dbReference type="EMBL" id="GIU49089.1"/>
    </source>
</evidence>
<evidence type="ECO:0000256" key="1">
    <source>
        <dbReference type="SAM" id="SignalP"/>
    </source>
</evidence>
<keyword evidence="3" id="KW-1185">Reference proteome</keyword>
<evidence type="ECO:0000313" key="3">
    <source>
        <dbReference type="Proteomes" id="UP000761574"/>
    </source>
</evidence>